<dbReference type="PANTHER" id="PTHR36573">
    <property type="entry name" value="INTERMEMBRANE PHOSPHOLIPID TRANSPORT SYSTEM BINDING PROTEIN MLAC"/>
    <property type="match status" value="1"/>
</dbReference>
<dbReference type="InterPro" id="IPR008869">
    <property type="entry name" value="MlaC/ttg2D"/>
</dbReference>
<dbReference type="Gene3D" id="3.10.450.710">
    <property type="entry name" value="Tgt2/MlaC"/>
    <property type="match status" value="1"/>
</dbReference>
<dbReference type="AlphaFoldDB" id="A0A0F9QPB7"/>
<sequence>MNCHAAPEPLLRTMTHICNKMNRRAFGGGALAIVLARPAFALTADDATAFIKRLISDIYSVINSGAPETAMIRQFEELFVRYADVQIMAQYALGVDARSATAEQKSAFNSAFATYIAKKYGKRFRQFIGGRIEVEGSRKIKAGFEIKTTAYLKGENPIEVIFLVSDKSGELQFFNMFLEGVNLLLTERSEIGSMLDMSGGDLNATIRELSKAG</sequence>
<name>A0A0F9QPB7_9ZZZZ</name>
<comment type="caution">
    <text evidence="1">The sequence shown here is derived from an EMBL/GenBank/DDBJ whole genome shotgun (WGS) entry which is preliminary data.</text>
</comment>
<proteinExistence type="predicted"/>
<dbReference type="EMBL" id="LAZR01001799">
    <property type="protein sequence ID" value="KKN38847.1"/>
    <property type="molecule type" value="Genomic_DNA"/>
</dbReference>
<protein>
    <submittedName>
        <fullName evidence="1">Uncharacterized protein</fullName>
    </submittedName>
</protein>
<gene>
    <name evidence="1" type="ORF">LCGC14_0749370</name>
</gene>
<dbReference type="InterPro" id="IPR042245">
    <property type="entry name" value="Tgt2/MlaC_sf"/>
</dbReference>
<evidence type="ECO:0000313" key="1">
    <source>
        <dbReference type="EMBL" id="KKN38847.1"/>
    </source>
</evidence>
<accession>A0A0F9QPB7</accession>
<reference evidence="1" key="1">
    <citation type="journal article" date="2015" name="Nature">
        <title>Complex archaea that bridge the gap between prokaryotes and eukaryotes.</title>
        <authorList>
            <person name="Spang A."/>
            <person name="Saw J.H."/>
            <person name="Jorgensen S.L."/>
            <person name="Zaremba-Niedzwiedzka K."/>
            <person name="Martijn J."/>
            <person name="Lind A.E."/>
            <person name="van Eijk R."/>
            <person name="Schleper C."/>
            <person name="Guy L."/>
            <person name="Ettema T.J."/>
        </authorList>
    </citation>
    <scope>NUCLEOTIDE SEQUENCE</scope>
</reference>
<organism evidence="1">
    <name type="scientific">marine sediment metagenome</name>
    <dbReference type="NCBI Taxonomy" id="412755"/>
    <lineage>
        <taxon>unclassified sequences</taxon>
        <taxon>metagenomes</taxon>
        <taxon>ecological metagenomes</taxon>
    </lineage>
</organism>
<dbReference type="PANTHER" id="PTHR36573:SF1">
    <property type="entry name" value="INTERMEMBRANE PHOSPHOLIPID TRANSPORT SYSTEM BINDING PROTEIN MLAC"/>
    <property type="match status" value="1"/>
</dbReference>
<dbReference type="Pfam" id="PF05494">
    <property type="entry name" value="MlaC"/>
    <property type="match status" value="1"/>
</dbReference>